<evidence type="ECO:0000313" key="1">
    <source>
        <dbReference type="EMBL" id="KDR93994.1"/>
    </source>
</evidence>
<proteinExistence type="predicted"/>
<comment type="caution">
    <text evidence="1">The sequence shown here is derived from an EMBL/GenBank/DDBJ whole genome shotgun (WGS) entry which is preliminary data.</text>
</comment>
<dbReference type="AlphaFoldDB" id="A0A069RA90"/>
<evidence type="ECO:0000313" key="2">
    <source>
        <dbReference type="Proteomes" id="UP000027946"/>
    </source>
</evidence>
<dbReference type="EMBL" id="JJMM01000026">
    <property type="protein sequence ID" value="KDR93994.1"/>
    <property type="molecule type" value="Genomic_DNA"/>
</dbReference>
<protein>
    <submittedName>
        <fullName evidence="1">Uncharacterized protein</fullName>
    </submittedName>
</protein>
<dbReference type="RefSeq" id="WP_038267735.1">
    <property type="nucleotide sequence ID" value="NZ_FSRH01000003.1"/>
</dbReference>
<dbReference type="OrthoDB" id="9924771at2"/>
<dbReference type="Proteomes" id="UP000027946">
    <property type="component" value="Unassembled WGS sequence"/>
</dbReference>
<gene>
    <name evidence="1" type="ORF">CLIT_23c02660</name>
</gene>
<keyword evidence="2" id="KW-1185">Reference proteome</keyword>
<sequence length="175" mass="20546">MGHNKINKLDELIEKGVNFTENDRHTLKYIEWHNNCFNAVRDIYEKNSDEYRHLRESSTIEGILLNLKIISTKEKARFIKEGNNYWENDYVEEDAMDTDIGIRILSKIDLLSENTETKRAIRELFRSVNKELNSQDVDWAKVRELLKTSFDYGMDVAPDIVRFAEAYYASKAKTG</sequence>
<reference evidence="1 2" key="1">
    <citation type="submission" date="2014-03" db="EMBL/GenBank/DDBJ databases">
        <title>Genome sequence of Clostridium litorale W6, DSM 5388.</title>
        <authorList>
            <person name="Poehlein A."/>
            <person name="Jagirdar A."/>
            <person name="Khonsari B."/>
            <person name="Chibani C.M."/>
            <person name="Gutierrez Gutierrez D.A."/>
            <person name="Davydova E."/>
            <person name="Alghaithi H.S."/>
            <person name="Nair K.P."/>
            <person name="Dhamotharan K."/>
            <person name="Chandran L."/>
            <person name="G W."/>
            <person name="Daniel R."/>
        </authorList>
    </citation>
    <scope>NUCLEOTIDE SEQUENCE [LARGE SCALE GENOMIC DNA]</scope>
    <source>
        <strain evidence="1 2">W6</strain>
    </source>
</reference>
<dbReference type="STRING" id="1121324.CLIT_23c02660"/>
<organism evidence="1 2">
    <name type="scientific">Peptoclostridium litorale DSM 5388</name>
    <dbReference type="NCBI Taxonomy" id="1121324"/>
    <lineage>
        <taxon>Bacteria</taxon>
        <taxon>Bacillati</taxon>
        <taxon>Bacillota</taxon>
        <taxon>Clostridia</taxon>
        <taxon>Peptostreptococcales</taxon>
        <taxon>Peptoclostridiaceae</taxon>
        <taxon>Peptoclostridium</taxon>
    </lineage>
</organism>
<accession>A0A069RA90</accession>
<dbReference type="eggNOG" id="ENOG5033Y11">
    <property type="taxonomic scope" value="Bacteria"/>
</dbReference>
<name>A0A069RA90_PEPLI</name>